<gene>
    <name evidence="2" type="ORF">HNR46_002052</name>
</gene>
<proteinExistence type="predicted"/>
<feature type="chain" id="PRO_5032687909" description="PEP-CTERM protein-sorting domain-containing protein" evidence="1">
    <location>
        <begin position="19"/>
        <end position="234"/>
    </location>
</feature>
<reference evidence="2 3" key="1">
    <citation type="submission" date="2020-08" db="EMBL/GenBank/DDBJ databases">
        <title>Genomic Encyclopedia of Type Strains, Phase IV (KMG-IV): sequencing the most valuable type-strain genomes for metagenomic binning, comparative biology and taxonomic classification.</title>
        <authorList>
            <person name="Goeker M."/>
        </authorList>
    </citation>
    <scope>NUCLEOTIDE SEQUENCE [LARGE SCALE GENOMIC DNA]</scope>
    <source>
        <strain evidence="2 3">YC6886</strain>
    </source>
</reference>
<evidence type="ECO:0008006" key="4">
    <source>
        <dbReference type="Google" id="ProtNLM"/>
    </source>
</evidence>
<dbReference type="EMBL" id="JACHFD010000008">
    <property type="protein sequence ID" value="MBB5351813.1"/>
    <property type="molecule type" value="Genomic_DNA"/>
</dbReference>
<evidence type="ECO:0000313" key="3">
    <source>
        <dbReference type="Proteomes" id="UP000557717"/>
    </source>
</evidence>
<protein>
    <recommendedName>
        <fullName evidence="4">PEP-CTERM protein-sorting domain-containing protein</fullName>
    </recommendedName>
</protein>
<organism evidence="2 3">
    <name type="scientific">Haloferula luteola</name>
    <dbReference type="NCBI Taxonomy" id="595692"/>
    <lineage>
        <taxon>Bacteria</taxon>
        <taxon>Pseudomonadati</taxon>
        <taxon>Verrucomicrobiota</taxon>
        <taxon>Verrucomicrobiia</taxon>
        <taxon>Verrucomicrobiales</taxon>
        <taxon>Verrucomicrobiaceae</taxon>
        <taxon>Haloferula</taxon>
    </lineage>
</organism>
<evidence type="ECO:0000313" key="2">
    <source>
        <dbReference type="EMBL" id="MBB5351813.1"/>
    </source>
</evidence>
<dbReference type="AlphaFoldDB" id="A0A840V2W1"/>
<evidence type="ECO:0000256" key="1">
    <source>
        <dbReference type="SAM" id="SignalP"/>
    </source>
</evidence>
<dbReference type="Proteomes" id="UP000557717">
    <property type="component" value="Unassembled WGS sequence"/>
</dbReference>
<keyword evidence="3" id="KW-1185">Reference proteome</keyword>
<dbReference type="RefSeq" id="WP_184018314.1">
    <property type="nucleotide sequence ID" value="NZ_JACHFD010000008.1"/>
</dbReference>
<comment type="caution">
    <text evidence="2">The sequence shown here is derived from an EMBL/GenBank/DDBJ whole genome shotgun (WGS) entry which is preliminary data.</text>
</comment>
<sequence length="234" mass="24907">MKTFFPILLSTLSLSSAATIDTSYVNPGTDGTAFPYELLVTLDVNDSWSSVTSVGGWSYVNLDPSKDPSRGWGHASTWYLIEITEATRLEVTISLDVVQTMTSTGFDETTALSSAHPGFVIYAGESVEDAPSSLHSYSNDGGNLIALNDAWDNNGTDGSPGLIYVFHAFSAEDNTVTGWVDLEPGRYTIAVGNGADANLAPSDKVYQIAFATVPEPSALLLGALTGLALLRRQR</sequence>
<feature type="signal peptide" evidence="1">
    <location>
        <begin position="1"/>
        <end position="18"/>
    </location>
</feature>
<accession>A0A840V2W1</accession>
<name>A0A840V2W1_9BACT</name>
<keyword evidence="1" id="KW-0732">Signal</keyword>